<protein>
    <submittedName>
        <fullName evidence="2">Uncharacterized protein</fullName>
    </submittedName>
</protein>
<dbReference type="AlphaFoldDB" id="A0AAD9LA20"/>
<evidence type="ECO:0000256" key="1">
    <source>
        <dbReference type="SAM" id="MobiDB-lite"/>
    </source>
</evidence>
<evidence type="ECO:0000313" key="3">
    <source>
        <dbReference type="Proteomes" id="UP001259832"/>
    </source>
</evidence>
<dbReference type="Proteomes" id="UP001259832">
    <property type="component" value="Unassembled WGS sequence"/>
</dbReference>
<comment type="caution">
    <text evidence="2">The sequence shown here is derived from an EMBL/GenBank/DDBJ whole genome shotgun (WGS) entry which is preliminary data.</text>
</comment>
<proteinExistence type="predicted"/>
<sequence length="68" mass="7111">MVAAAAISETVAEGADYGDAATVARTSMGPRVVATTARRHRRPPPNARRSAPKVTNRMDSPPAAAPER</sequence>
<gene>
    <name evidence="2" type="ORF">P3T76_015669</name>
</gene>
<organism evidence="2 3">
    <name type="scientific">Phytophthora citrophthora</name>
    <dbReference type="NCBI Taxonomy" id="4793"/>
    <lineage>
        <taxon>Eukaryota</taxon>
        <taxon>Sar</taxon>
        <taxon>Stramenopiles</taxon>
        <taxon>Oomycota</taxon>
        <taxon>Peronosporomycetes</taxon>
        <taxon>Peronosporales</taxon>
        <taxon>Peronosporaceae</taxon>
        <taxon>Phytophthora</taxon>
    </lineage>
</organism>
<feature type="region of interest" description="Disordered" evidence="1">
    <location>
        <begin position="1"/>
        <end position="68"/>
    </location>
</feature>
<name>A0AAD9LA20_9STRA</name>
<reference evidence="2" key="1">
    <citation type="submission" date="2023-08" db="EMBL/GenBank/DDBJ databases">
        <title>Reference Genome Resource for the Citrus Pathogen Phytophthora citrophthora.</title>
        <authorList>
            <person name="Moller H."/>
            <person name="Coetzee B."/>
            <person name="Rose L.J."/>
            <person name="Van Niekerk J.M."/>
        </authorList>
    </citation>
    <scope>NUCLEOTIDE SEQUENCE</scope>
    <source>
        <strain evidence="2">STE-U-9442</strain>
    </source>
</reference>
<evidence type="ECO:0000313" key="2">
    <source>
        <dbReference type="EMBL" id="KAK1928880.1"/>
    </source>
</evidence>
<keyword evidence="3" id="KW-1185">Reference proteome</keyword>
<accession>A0AAD9LA20</accession>
<dbReference type="EMBL" id="JASMQC010000056">
    <property type="protein sequence ID" value="KAK1928880.1"/>
    <property type="molecule type" value="Genomic_DNA"/>
</dbReference>